<dbReference type="PROSITE" id="PS51729">
    <property type="entry name" value="GNAT_YJDJ"/>
    <property type="match status" value="1"/>
</dbReference>
<protein>
    <submittedName>
        <fullName evidence="2">Putative GNAT family acetyltransferase</fullName>
    </submittedName>
</protein>
<sequence>MTARDAAGGPAVTRNDAESRYELHDGGTLLAVLDYRDNGTAVALTRAFTIPVHRGHGHAATLTAGAVEDIEARGGAAGGRQIVPLCWYVAQWLEEHPEKAHLVAPR</sequence>
<evidence type="ECO:0000259" key="1">
    <source>
        <dbReference type="PROSITE" id="PS51729"/>
    </source>
</evidence>
<comment type="caution">
    <text evidence="2">The sequence shown here is derived from an EMBL/GenBank/DDBJ whole genome shotgun (WGS) entry which is preliminary data.</text>
</comment>
<name>A0A7W9JI01_9MICC</name>
<evidence type="ECO:0000313" key="3">
    <source>
        <dbReference type="Proteomes" id="UP000567246"/>
    </source>
</evidence>
<feature type="domain" description="N-acetyltransferase" evidence="1">
    <location>
        <begin position="13"/>
        <end position="104"/>
    </location>
</feature>
<keyword evidence="2" id="KW-0808">Transferase</keyword>
<organism evidence="2 3">
    <name type="scientific">Micrococcus endophyticus</name>
    <dbReference type="NCBI Taxonomy" id="455343"/>
    <lineage>
        <taxon>Bacteria</taxon>
        <taxon>Bacillati</taxon>
        <taxon>Actinomycetota</taxon>
        <taxon>Actinomycetes</taxon>
        <taxon>Micrococcales</taxon>
        <taxon>Micrococcaceae</taxon>
        <taxon>Micrococcus</taxon>
    </lineage>
</organism>
<dbReference type="RefSeq" id="WP_158493022.1">
    <property type="nucleotide sequence ID" value="NZ_BAABAG010000008.1"/>
</dbReference>
<dbReference type="InterPro" id="IPR031165">
    <property type="entry name" value="GNAT_YJDJ"/>
</dbReference>
<dbReference type="GO" id="GO:0016740">
    <property type="term" value="F:transferase activity"/>
    <property type="evidence" value="ECO:0007669"/>
    <property type="project" value="UniProtKB-KW"/>
</dbReference>
<dbReference type="PANTHER" id="PTHR31435">
    <property type="entry name" value="PROTEIN NATD1"/>
    <property type="match status" value="1"/>
</dbReference>
<dbReference type="SUPFAM" id="SSF55729">
    <property type="entry name" value="Acyl-CoA N-acyltransferases (Nat)"/>
    <property type="match status" value="1"/>
</dbReference>
<dbReference type="Gene3D" id="3.40.630.30">
    <property type="match status" value="1"/>
</dbReference>
<dbReference type="InterPro" id="IPR045057">
    <property type="entry name" value="Gcn5-rel_NAT"/>
</dbReference>
<dbReference type="InterPro" id="IPR016181">
    <property type="entry name" value="Acyl_CoA_acyltransferase"/>
</dbReference>
<dbReference type="Pfam" id="PF14542">
    <property type="entry name" value="Acetyltransf_CG"/>
    <property type="match status" value="1"/>
</dbReference>
<dbReference type="PANTHER" id="PTHR31435:SF10">
    <property type="entry name" value="BSR4717 PROTEIN"/>
    <property type="match status" value="1"/>
</dbReference>
<dbReference type="AlphaFoldDB" id="A0A7W9JI01"/>
<dbReference type="EMBL" id="JACHMW010000001">
    <property type="protein sequence ID" value="MBB5848270.1"/>
    <property type="molecule type" value="Genomic_DNA"/>
</dbReference>
<dbReference type="Proteomes" id="UP000567246">
    <property type="component" value="Unassembled WGS sequence"/>
</dbReference>
<accession>A0A7W9JI01</accession>
<gene>
    <name evidence="2" type="ORF">HDA33_000834</name>
</gene>
<reference evidence="2 3" key="1">
    <citation type="submission" date="2020-08" db="EMBL/GenBank/DDBJ databases">
        <title>Sequencing the genomes of 1000 actinobacteria strains.</title>
        <authorList>
            <person name="Klenk H.-P."/>
        </authorList>
    </citation>
    <scope>NUCLEOTIDE SEQUENCE [LARGE SCALE GENOMIC DNA]</scope>
    <source>
        <strain evidence="2 3">DSM 17945</strain>
    </source>
</reference>
<evidence type="ECO:0000313" key="2">
    <source>
        <dbReference type="EMBL" id="MBB5848270.1"/>
    </source>
</evidence>
<proteinExistence type="predicted"/>
<keyword evidence="3" id="KW-1185">Reference proteome</keyword>